<evidence type="ECO:0000256" key="1">
    <source>
        <dbReference type="ARBA" id="ARBA00009518"/>
    </source>
</evidence>
<dbReference type="SUPFAM" id="SSF53098">
    <property type="entry name" value="Ribonuclease H-like"/>
    <property type="match status" value="1"/>
</dbReference>
<evidence type="ECO:0000256" key="6">
    <source>
        <dbReference type="ARBA" id="ARBA00022763"/>
    </source>
</evidence>
<dbReference type="GO" id="GO:0005737">
    <property type="term" value="C:cytoplasm"/>
    <property type="evidence" value="ECO:0007669"/>
    <property type="project" value="UniProtKB-SubCell"/>
</dbReference>
<reference evidence="15 16" key="1">
    <citation type="submission" date="2019-12" db="EMBL/GenBank/DDBJ databases">
        <title>Genomic-based taxomic classification of the family Erythrobacteraceae.</title>
        <authorList>
            <person name="Xu L."/>
        </authorList>
    </citation>
    <scope>NUCLEOTIDE SEQUENCE [LARGE SCALE GENOMIC DNA]</scope>
    <source>
        <strain evidence="15 16">M0322</strain>
    </source>
</reference>
<evidence type="ECO:0000256" key="3">
    <source>
        <dbReference type="ARBA" id="ARBA00022722"/>
    </source>
</evidence>
<feature type="binding site" evidence="13">
    <location>
        <position position="41"/>
    </location>
    <ligand>
        <name>Mg(2+)</name>
        <dbReference type="ChEBI" id="CHEBI:18420"/>
        <label>1</label>
    </ligand>
</feature>
<feature type="active site" evidence="13">
    <location>
        <position position="173"/>
    </location>
</feature>
<comment type="similarity">
    <text evidence="1 13">Belongs to the RuvC family.</text>
</comment>
<dbReference type="GO" id="GO:0009432">
    <property type="term" value="P:SOS response"/>
    <property type="evidence" value="ECO:0007669"/>
    <property type="project" value="UniProtKB-ARBA"/>
</dbReference>
<evidence type="ECO:0000256" key="5">
    <source>
        <dbReference type="ARBA" id="ARBA00022759"/>
    </source>
</evidence>
<dbReference type="PANTHER" id="PTHR30194">
    <property type="entry name" value="CROSSOVER JUNCTION ENDODEOXYRIBONUCLEASE RUVC"/>
    <property type="match status" value="1"/>
</dbReference>
<evidence type="ECO:0000256" key="8">
    <source>
        <dbReference type="ARBA" id="ARBA00022842"/>
    </source>
</evidence>
<accession>A0A844YT85</accession>
<comment type="subcellular location">
    <subcellularLocation>
        <location evidence="13">Cytoplasm</location>
    </subcellularLocation>
</comment>
<keyword evidence="9 13" id="KW-0238">DNA-binding</keyword>
<proteinExistence type="inferred from homology"/>
<feature type="active site" evidence="13">
    <location>
        <position position="41"/>
    </location>
</feature>
<dbReference type="GO" id="GO:0000287">
    <property type="term" value="F:magnesium ion binding"/>
    <property type="evidence" value="ECO:0007669"/>
    <property type="project" value="UniProtKB-UniRule"/>
</dbReference>
<keyword evidence="6 13" id="KW-0227">DNA damage</keyword>
<keyword evidence="7 13" id="KW-0378">Hydrolase</keyword>
<dbReference type="GO" id="GO:0006281">
    <property type="term" value="P:DNA repair"/>
    <property type="evidence" value="ECO:0007669"/>
    <property type="project" value="UniProtKB-UniRule"/>
</dbReference>
<evidence type="ECO:0000313" key="15">
    <source>
        <dbReference type="EMBL" id="MXO70759.1"/>
    </source>
</evidence>
<evidence type="ECO:0000256" key="12">
    <source>
        <dbReference type="ARBA" id="ARBA00029354"/>
    </source>
</evidence>
<protein>
    <recommendedName>
        <fullName evidence="13 14">Crossover junction endodeoxyribonuclease RuvC</fullName>
        <ecNumber evidence="13 14">3.1.21.10</ecNumber>
    </recommendedName>
    <alternativeName>
        <fullName evidence="13">Holliday junction nuclease RuvC</fullName>
    </alternativeName>
    <alternativeName>
        <fullName evidence="13">Holliday junction resolvase RuvC</fullName>
    </alternativeName>
</protein>
<dbReference type="GO" id="GO:0006310">
    <property type="term" value="P:DNA recombination"/>
    <property type="evidence" value="ECO:0007669"/>
    <property type="project" value="UniProtKB-UniRule"/>
</dbReference>
<keyword evidence="4 13" id="KW-0479">Metal-binding</keyword>
<feature type="active site" evidence="13">
    <location>
        <position position="101"/>
    </location>
</feature>
<dbReference type="InterPro" id="IPR002176">
    <property type="entry name" value="X-over_junc_endoDNase_RuvC"/>
</dbReference>
<comment type="subunit">
    <text evidence="13">Homodimer which binds Holliday junction (HJ) DNA. The HJ becomes 2-fold symmetrical on binding to RuvC with unstacked arms; it has a different conformation from HJ DNA in complex with RuvA. In the full resolvosome a probable DNA-RuvA(4)-RuvB(12)-RuvC(2) complex forms which resolves the HJ.</text>
</comment>
<dbReference type="EC" id="3.1.21.10" evidence="13 14"/>
<dbReference type="GO" id="GO:0003677">
    <property type="term" value="F:DNA binding"/>
    <property type="evidence" value="ECO:0007669"/>
    <property type="project" value="UniProtKB-KW"/>
</dbReference>
<comment type="function">
    <text evidence="13">The RuvA-RuvB-RuvC complex processes Holliday junction (HJ) DNA during genetic recombination and DNA repair. Endonuclease that resolves HJ intermediates. Cleaves cruciform DNA by making single-stranded nicks across the HJ at symmetrical positions within the homologous arms, yielding a 5'-phosphate and a 3'-hydroxyl group; requires a central core of homology in the junction. The consensus cleavage sequence is 5'-(A/T)TT(C/G)-3'. Cleavage occurs on the 3'-side of the TT dinucleotide at the point of strand exchange. HJ branch migration catalyzed by RuvA-RuvB allows RuvC to scan DNA until it finds its consensus sequence, where it cleaves and resolves the cruciform DNA.</text>
</comment>
<comment type="caution">
    <text evidence="15">The sequence shown here is derived from an EMBL/GenBank/DDBJ whole genome shotgun (WGS) entry which is preliminary data.</text>
</comment>
<feature type="binding site" evidence="13">
    <location>
        <position position="101"/>
    </location>
    <ligand>
        <name>Mg(2+)</name>
        <dbReference type="ChEBI" id="CHEBI:18420"/>
        <label>2</label>
    </ligand>
</feature>
<evidence type="ECO:0000256" key="2">
    <source>
        <dbReference type="ARBA" id="ARBA00022490"/>
    </source>
</evidence>
<name>A0A844YT85_9SPHN</name>
<dbReference type="CDD" id="cd16962">
    <property type="entry name" value="RuvC"/>
    <property type="match status" value="1"/>
</dbReference>
<evidence type="ECO:0000256" key="4">
    <source>
        <dbReference type="ARBA" id="ARBA00022723"/>
    </source>
</evidence>
<keyword evidence="11 13" id="KW-0234">DNA repair</keyword>
<dbReference type="Proteomes" id="UP000466966">
    <property type="component" value="Unassembled WGS sequence"/>
</dbReference>
<keyword evidence="3 13" id="KW-0540">Nuclease</keyword>
<dbReference type="HAMAP" id="MF_00034">
    <property type="entry name" value="RuvC"/>
    <property type="match status" value="1"/>
</dbReference>
<evidence type="ECO:0000256" key="13">
    <source>
        <dbReference type="HAMAP-Rule" id="MF_00034"/>
    </source>
</evidence>
<dbReference type="EMBL" id="WTYV01000001">
    <property type="protein sequence ID" value="MXO70759.1"/>
    <property type="molecule type" value="Genomic_DNA"/>
</dbReference>
<gene>
    <name evidence="13 15" type="primary">ruvC</name>
    <name evidence="15" type="ORF">GRI99_03815</name>
</gene>
<dbReference type="PANTHER" id="PTHR30194:SF3">
    <property type="entry name" value="CROSSOVER JUNCTION ENDODEOXYRIBONUCLEASE RUVC"/>
    <property type="match status" value="1"/>
</dbReference>
<dbReference type="FunFam" id="3.30.420.10:FF:000002">
    <property type="entry name" value="Crossover junction endodeoxyribonuclease RuvC"/>
    <property type="match status" value="1"/>
</dbReference>
<feature type="binding site" evidence="13">
    <location>
        <position position="173"/>
    </location>
    <ligand>
        <name>Mg(2+)</name>
        <dbReference type="ChEBI" id="CHEBI:18420"/>
        <label>1</label>
    </ligand>
</feature>
<keyword evidence="5 13" id="KW-0255">Endonuclease</keyword>
<dbReference type="NCBIfam" id="TIGR00228">
    <property type="entry name" value="ruvC"/>
    <property type="match status" value="1"/>
</dbReference>
<dbReference type="GO" id="GO:0008821">
    <property type="term" value="F:crossover junction DNA endonuclease activity"/>
    <property type="evidence" value="ECO:0007669"/>
    <property type="project" value="UniProtKB-UniRule"/>
</dbReference>
<keyword evidence="8 13" id="KW-0460">Magnesium</keyword>
<keyword evidence="10 13" id="KW-0233">DNA recombination</keyword>
<keyword evidence="16" id="KW-1185">Reference proteome</keyword>
<organism evidence="15 16">
    <name type="scientific">Alteraurantiacibacter buctensis</name>
    <dbReference type="NCBI Taxonomy" id="1503981"/>
    <lineage>
        <taxon>Bacteria</taxon>
        <taxon>Pseudomonadati</taxon>
        <taxon>Pseudomonadota</taxon>
        <taxon>Alphaproteobacteria</taxon>
        <taxon>Sphingomonadales</taxon>
        <taxon>Erythrobacteraceae</taxon>
        <taxon>Alteraurantiacibacter</taxon>
    </lineage>
</organism>
<dbReference type="AlphaFoldDB" id="A0A844YT85"/>
<dbReference type="Gene3D" id="3.30.420.10">
    <property type="entry name" value="Ribonuclease H-like superfamily/Ribonuclease H"/>
    <property type="match status" value="1"/>
</dbReference>
<keyword evidence="2 13" id="KW-0963">Cytoplasm</keyword>
<dbReference type="InterPro" id="IPR012337">
    <property type="entry name" value="RNaseH-like_sf"/>
</dbReference>
<dbReference type="InterPro" id="IPR036397">
    <property type="entry name" value="RNaseH_sf"/>
</dbReference>
<dbReference type="PRINTS" id="PR00696">
    <property type="entry name" value="RSOLVASERUVC"/>
</dbReference>
<dbReference type="GO" id="GO:0048476">
    <property type="term" value="C:Holliday junction resolvase complex"/>
    <property type="evidence" value="ECO:0007669"/>
    <property type="project" value="UniProtKB-UniRule"/>
</dbReference>
<evidence type="ECO:0000256" key="14">
    <source>
        <dbReference type="NCBIfam" id="TIGR00228"/>
    </source>
</evidence>
<evidence type="ECO:0000256" key="10">
    <source>
        <dbReference type="ARBA" id="ARBA00023172"/>
    </source>
</evidence>
<evidence type="ECO:0000313" key="16">
    <source>
        <dbReference type="Proteomes" id="UP000466966"/>
    </source>
</evidence>
<evidence type="ECO:0000256" key="7">
    <source>
        <dbReference type="ARBA" id="ARBA00022801"/>
    </source>
</evidence>
<dbReference type="PROSITE" id="PS01321">
    <property type="entry name" value="RUVC"/>
    <property type="match status" value="1"/>
</dbReference>
<evidence type="ECO:0000256" key="11">
    <source>
        <dbReference type="ARBA" id="ARBA00023204"/>
    </source>
</evidence>
<sequence length="190" mass="19567">MTTCRPCGGTTRFPTRSWRSWVDRAPLPLAGGGVTLILGLDPSLSCTGWGLVRSEGALLSHVANGQIKSDPAATMPARLSHLQSALAAVIAEYRPDRAAAEEVFLNKNPQSTLKLAQARGAVLAACGAAGLAVNEHAARLVKKAVVGTGAAEKAQVQAMLKVLLPGVHLAGADAADALAVAIADAHLKRR</sequence>
<dbReference type="OrthoDB" id="9805499at2"/>
<evidence type="ECO:0000256" key="9">
    <source>
        <dbReference type="ARBA" id="ARBA00023125"/>
    </source>
</evidence>
<comment type="cofactor">
    <cofactor evidence="13">
        <name>Mg(2+)</name>
        <dbReference type="ChEBI" id="CHEBI:18420"/>
    </cofactor>
    <text evidence="13">Binds 2 Mg(2+) ion per subunit.</text>
</comment>
<dbReference type="Pfam" id="PF02075">
    <property type="entry name" value="RuvC"/>
    <property type="match status" value="1"/>
</dbReference>
<dbReference type="InterPro" id="IPR020563">
    <property type="entry name" value="X-over_junc_endoDNase_Mg_BS"/>
</dbReference>
<comment type="catalytic activity">
    <reaction evidence="12 13">
        <text>Endonucleolytic cleavage at a junction such as a reciprocal single-stranded crossover between two homologous DNA duplexes (Holliday junction).</text>
        <dbReference type="EC" id="3.1.21.10"/>
    </reaction>
</comment>